<evidence type="ECO:0000313" key="1">
    <source>
        <dbReference type="EMBL" id="CAI8601221.1"/>
    </source>
</evidence>
<dbReference type="AlphaFoldDB" id="A0AAV0ZU93"/>
<organism evidence="1 2">
    <name type="scientific">Vicia faba</name>
    <name type="common">Broad bean</name>
    <name type="synonym">Faba vulgaris</name>
    <dbReference type="NCBI Taxonomy" id="3906"/>
    <lineage>
        <taxon>Eukaryota</taxon>
        <taxon>Viridiplantae</taxon>
        <taxon>Streptophyta</taxon>
        <taxon>Embryophyta</taxon>
        <taxon>Tracheophyta</taxon>
        <taxon>Spermatophyta</taxon>
        <taxon>Magnoliopsida</taxon>
        <taxon>eudicotyledons</taxon>
        <taxon>Gunneridae</taxon>
        <taxon>Pentapetalae</taxon>
        <taxon>rosids</taxon>
        <taxon>fabids</taxon>
        <taxon>Fabales</taxon>
        <taxon>Fabaceae</taxon>
        <taxon>Papilionoideae</taxon>
        <taxon>50 kb inversion clade</taxon>
        <taxon>NPAAA clade</taxon>
        <taxon>Hologalegina</taxon>
        <taxon>IRL clade</taxon>
        <taxon>Fabeae</taxon>
        <taxon>Vicia</taxon>
    </lineage>
</organism>
<reference evidence="1 2" key="1">
    <citation type="submission" date="2023-01" db="EMBL/GenBank/DDBJ databases">
        <authorList>
            <person name="Kreplak J."/>
        </authorList>
    </citation>
    <scope>NUCLEOTIDE SEQUENCE [LARGE SCALE GENOMIC DNA]</scope>
</reference>
<proteinExistence type="predicted"/>
<accession>A0AAV0ZU93</accession>
<name>A0AAV0ZU93_VICFA</name>
<dbReference type="Gene3D" id="3.80.10.10">
    <property type="entry name" value="Ribonuclease Inhibitor"/>
    <property type="match status" value="1"/>
</dbReference>
<dbReference type="Proteomes" id="UP001157006">
    <property type="component" value="Chromosome 2"/>
</dbReference>
<gene>
    <name evidence="1" type="ORF">VFH_II262000</name>
</gene>
<feature type="non-terminal residue" evidence="1">
    <location>
        <position position="1"/>
    </location>
</feature>
<keyword evidence="2" id="KW-1185">Reference proteome</keyword>
<sequence>RLTVKITDQTIPYLHRLFHRFPNLGSLKLTIQSKTIEEIDDILTLISTFPFHNIKSLNLSTRPIPIRSNGLIALSKTMKNLKFLTCYKMVRVEKKDLFFIVDCFPLLEELNLTYPCICCDKDFMVDDNDPLLALPNLRRINLSGNHIAGDQFVNFLHQNCKLLRVFVLKDRIIRKFRNSKYDRSDIIYF</sequence>
<dbReference type="EMBL" id="OX451737">
    <property type="protein sequence ID" value="CAI8601221.1"/>
    <property type="molecule type" value="Genomic_DNA"/>
</dbReference>
<evidence type="ECO:0000313" key="2">
    <source>
        <dbReference type="Proteomes" id="UP001157006"/>
    </source>
</evidence>
<protein>
    <submittedName>
        <fullName evidence="1">Uncharacterized protein</fullName>
    </submittedName>
</protein>
<dbReference type="SUPFAM" id="SSF52047">
    <property type="entry name" value="RNI-like"/>
    <property type="match status" value="1"/>
</dbReference>
<dbReference type="InterPro" id="IPR032675">
    <property type="entry name" value="LRR_dom_sf"/>
</dbReference>